<keyword evidence="3" id="KW-0805">Transcription regulation</keyword>
<accession>A0A917PQQ4</accession>
<evidence type="ECO:0000256" key="4">
    <source>
        <dbReference type="ARBA" id="ARBA00023159"/>
    </source>
</evidence>
<dbReference type="AlphaFoldDB" id="A0A917PQQ4"/>
<dbReference type="InterPro" id="IPR036095">
    <property type="entry name" value="PTS_EIIB-like_sf"/>
</dbReference>
<evidence type="ECO:0000313" key="9">
    <source>
        <dbReference type="EMBL" id="GGJ87605.1"/>
    </source>
</evidence>
<feature type="domain" description="PRD" evidence="8">
    <location>
        <begin position="183"/>
        <end position="288"/>
    </location>
</feature>
<dbReference type="InterPro" id="IPR002178">
    <property type="entry name" value="PTS_EIIA_type-2_dom"/>
</dbReference>
<keyword evidence="10" id="KW-1185">Reference proteome</keyword>
<dbReference type="Pfam" id="PF00874">
    <property type="entry name" value="PRD"/>
    <property type="match status" value="2"/>
</dbReference>
<dbReference type="InterPro" id="IPR011608">
    <property type="entry name" value="PRD"/>
</dbReference>
<evidence type="ECO:0000256" key="2">
    <source>
        <dbReference type="ARBA" id="ARBA00022737"/>
    </source>
</evidence>
<dbReference type="InterPro" id="IPR036388">
    <property type="entry name" value="WH-like_DNA-bd_sf"/>
</dbReference>
<organism evidence="9 10">
    <name type="scientific">Lentibacillus kapialis</name>
    <dbReference type="NCBI Taxonomy" id="340214"/>
    <lineage>
        <taxon>Bacteria</taxon>
        <taxon>Bacillati</taxon>
        <taxon>Bacillota</taxon>
        <taxon>Bacilli</taxon>
        <taxon>Bacillales</taxon>
        <taxon>Bacillaceae</taxon>
        <taxon>Lentibacillus</taxon>
    </lineage>
</organism>
<dbReference type="SUPFAM" id="SSF63520">
    <property type="entry name" value="PTS-regulatory domain, PRD"/>
    <property type="match status" value="2"/>
</dbReference>
<dbReference type="InterPro" id="IPR013011">
    <property type="entry name" value="PTS_EIIB_2"/>
</dbReference>
<keyword evidence="4" id="KW-0010">Activator</keyword>
<dbReference type="EMBL" id="BMNQ01000005">
    <property type="protein sequence ID" value="GGJ87605.1"/>
    <property type="molecule type" value="Genomic_DNA"/>
</dbReference>
<dbReference type="Gene3D" id="3.40.930.10">
    <property type="entry name" value="Mannitol-specific EII, Chain A"/>
    <property type="match status" value="1"/>
</dbReference>
<dbReference type="Gene3D" id="1.10.1790.10">
    <property type="entry name" value="PRD domain"/>
    <property type="match status" value="2"/>
</dbReference>
<reference evidence="9" key="2">
    <citation type="submission" date="2020-09" db="EMBL/GenBank/DDBJ databases">
        <authorList>
            <person name="Sun Q."/>
            <person name="Ohkuma M."/>
        </authorList>
    </citation>
    <scope>NUCLEOTIDE SEQUENCE</scope>
    <source>
        <strain evidence="9">JCM 12580</strain>
    </source>
</reference>
<dbReference type="Proteomes" id="UP000658382">
    <property type="component" value="Unassembled WGS sequence"/>
</dbReference>
<dbReference type="CDD" id="cd05568">
    <property type="entry name" value="PTS_IIB_bgl_like"/>
    <property type="match status" value="1"/>
</dbReference>
<proteinExistence type="predicted"/>
<dbReference type="InterPro" id="IPR016152">
    <property type="entry name" value="PTrfase/Anion_transptr"/>
</dbReference>
<dbReference type="PANTHER" id="PTHR30185">
    <property type="entry name" value="CRYPTIC BETA-GLUCOSIDE BGL OPERON ANTITERMINATOR"/>
    <property type="match status" value="1"/>
</dbReference>
<evidence type="ECO:0000256" key="1">
    <source>
        <dbReference type="ARBA" id="ARBA00022679"/>
    </source>
</evidence>
<evidence type="ECO:0000259" key="6">
    <source>
        <dbReference type="PROSITE" id="PS51094"/>
    </source>
</evidence>
<reference evidence="9" key="1">
    <citation type="journal article" date="2014" name="Int. J. Syst. Evol. Microbiol.">
        <title>Complete genome sequence of Corynebacterium casei LMG S-19264T (=DSM 44701T), isolated from a smear-ripened cheese.</title>
        <authorList>
            <consortium name="US DOE Joint Genome Institute (JGI-PGF)"/>
            <person name="Walter F."/>
            <person name="Albersmeier A."/>
            <person name="Kalinowski J."/>
            <person name="Ruckert C."/>
        </authorList>
    </citation>
    <scope>NUCLEOTIDE SEQUENCE</scope>
    <source>
        <strain evidence="9">JCM 12580</strain>
    </source>
</reference>
<dbReference type="GO" id="GO:0009401">
    <property type="term" value="P:phosphoenolpyruvate-dependent sugar phosphotransferase system"/>
    <property type="evidence" value="ECO:0007669"/>
    <property type="project" value="InterPro"/>
</dbReference>
<dbReference type="Pfam" id="PF08279">
    <property type="entry name" value="HTH_11"/>
    <property type="match status" value="1"/>
</dbReference>
<keyword evidence="5" id="KW-0804">Transcription</keyword>
<dbReference type="PANTHER" id="PTHR30185:SF13">
    <property type="entry name" value="LICABCH OPERON REGULATOR-RELATED"/>
    <property type="match status" value="1"/>
</dbReference>
<dbReference type="InterPro" id="IPR013196">
    <property type="entry name" value="HTH_11"/>
</dbReference>
<protein>
    <submittedName>
        <fullName evidence="9">LicABCH operon regulator</fullName>
    </submittedName>
</protein>
<evidence type="ECO:0000259" key="8">
    <source>
        <dbReference type="PROSITE" id="PS51372"/>
    </source>
</evidence>
<comment type="caution">
    <text evidence="9">The sequence shown here is derived from an EMBL/GenBank/DDBJ whole genome shotgun (WGS) entry which is preliminary data.</text>
</comment>
<feature type="domain" description="PTS EIIA type-2" evidence="6">
    <location>
        <begin position="499"/>
        <end position="638"/>
    </location>
</feature>
<keyword evidence="1" id="KW-0808">Transferase</keyword>
<dbReference type="PROSITE" id="PS51099">
    <property type="entry name" value="PTS_EIIB_TYPE_2"/>
    <property type="match status" value="1"/>
</dbReference>
<feature type="domain" description="PRD" evidence="8">
    <location>
        <begin position="295"/>
        <end position="402"/>
    </location>
</feature>
<gene>
    <name evidence="9" type="primary">licR</name>
    <name evidence="9" type="ORF">GCM10007063_07590</name>
</gene>
<dbReference type="SUPFAM" id="SSF55804">
    <property type="entry name" value="Phoshotransferase/anion transport protein"/>
    <property type="match status" value="1"/>
</dbReference>
<evidence type="ECO:0000313" key="10">
    <source>
        <dbReference type="Proteomes" id="UP000658382"/>
    </source>
</evidence>
<sequence length="638" mass="73076">MNGRQQAIIEEFNNVGNEPLTSAQLSTAINVSPKTIRNDIKEINSLLQRYNIKIYSVRGKGYLLKPNDNTIINRFLQEYEKNQHSLIPAEPEKRVNYLMEKLLFNSGYIKMEDITEELFVSRSTLQSDLKIVRDILSDYELIINHKPNYGIKVSGKEAMIRFCISEYIFNQEPLSLETNWMRLLSEADLEVIRESILSNLRKHQIIISDVSLQNLLTHLAIAYKRICEDKSVQIVNKELPQESKEKEYLVAQEILRDVEKGLDICFPENEITYLSIHLKGTKLTSSMNKKSDGKVLDTEIDILSEEIVKRIDNKYALKLSDDKELLLNLSLHLKPAINRYRHQMNIRNPMLNEIKMKYPLSFEAALVGADVLSEQLGIHVNEDEMGYIALHIETAQEKLKSFGTRRKRCLIVCSSGFGSAQLLLYKLKNKFYEKLDIIGTSEYYNLNNEALESIDFIISTIPIDQKMTIPIIYVSTILGGNDISKIEHVLGDSGSTLEKSIFSDYTFLNRDFATPDAVIQFLTEVLIKDEEAEKGYTNSVLERERYAPTSFGNLVALPHPLEPATNATFLSIVTLRKPIQWGDKHVQLVILLNVDKTKKDDLKPMFNALVRLIDNKQAVFQLLECESFTQLIDVIKSV</sequence>
<dbReference type="PROSITE" id="PS51372">
    <property type="entry name" value="PRD_2"/>
    <property type="match status" value="2"/>
</dbReference>
<dbReference type="InterPro" id="IPR050661">
    <property type="entry name" value="BglG_antiterminators"/>
</dbReference>
<feature type="domain" description="PTS EIIB type-2" evidence="7">
    <location>
        <begin position="407"/>
        <end position="498"/>
    </location>
</feature>
<dbReference type="InterPro" id="IPR036634">
    <property type="entry name" value="PRD_sf"/>
</dbReference>
<evidence type="ECO:0000256" key="3">
    <source>
        <dbReference type="ARBA" id="ARBA00023015"/>
    </source>
</evidence>
<dbReference type="PROSITE" id="PS51094">
    <property type="entry name" value="PTS_EIIA_TYPE_2"/>
    <property type="match status" value="1"/>
</dbReference>
<dbReference type="Gene3D" id="3.40.50.2300">
    <property type="match status" value="1"/>
</dbReference>
<dbReference type="Gene3D" id="1.10.10.10">
    <property type="entry name" value="Winged helix-like DNA-binding domain superfamily/Winged helix DNA-binding domain"/>
    <property type="match status" value="2"/>
</dbReference>
<evidence type="ECO:0000259" key="7">
    <source>
        <dbReference type="PROSITE" id="PS51099"/>
    </source>
</evidence>
<dbReference type="GO" id="GO:0008982">
    <property type="term" value="F:protein-N(PI)-phosphohistidine-sugar phosphotransferase activity"/>
    <property type="evidence" value="ECO:0007669"/>
    <property type="project" value="InterPro"/>
</dbReference>
<dbReference type="Pfam" id="PF00359">
    <property type="entry name" value="PTS_EIIA_2"/>
    <property type="match status" value="1"/>
</dbReference>
<dbReference type="GO" id="GO:0006355">
    <property type="term" value="P:regulation of DNA-templated transcription"/>
    <property type="evidence" value="ECO:0007669"/>
    <property type="project" value="InterPro"/>
</dbReference>
<dbReference type="Pfam" id="PF05043">
    <property type="entry name" value="Mga"/>
    <property type="match status" value="1"/>
</dbReference>
<name>A0A917PQQ4_9BACI</name>
<evidence type="ECO:0000256" key="5">
    <source>
        <dbReference type="ARBA" id="ARBA00023163"/>
    </source>
</evidence>
<dbReference type="SUPFAM" id="SSF52794">
    <property type="entry name" value="PTS system IIB component-like"/>
    <property type="match status" value="1"/>
</dbReference>
<dbReference type="InterPro" id="IPR007737">
    <property type="entry name" value="Mga_HTH"/>
</dbReference>
<keyword evidence="2" id="KW-0677">Repeat</keyword>